<dbReference type="Proteomes" id="UP000188946">
    <property type="component" value="Unassembled WGS sequence"/>
</dbReference>
<evidence type="ECO:0000313" key="1">
    <source>
        <dbReference type="EMBL" id="ONK28632.1"/>
    </source>
</evidence>
<dbReference type="EMBL" id="MSPT01000004">
    <property type="protein sequence ID" value="ONK28632.1"/>
    <property type="molecule type" value="Genomic_DNA"/>
</dbReference>
<evidence type="ECO:0008006" key="5">
    <source>
        <dbReference type="Google" id="ProtNLM"/>
    </source>
</evidence>
<dbReference type="RefSeq" id="WP_076995704.1">
    <property type="nucleotide sequence ID" value="NZ_MSPR01000004.1"/>
</dbReference>
<reference evidence="3 4" key="1">
    <citation type="submission" date="2016-12" db="EMBL/GenBank/DDBJ databases">
        <authorList>
            <person name="Gulvik C.A."/>
        </authorList>
    </citation>
    <scope>NUCLEOTIDE SEQUENCE [LARGE SCALE GENOMIC DNA]</scope>
    <source>
        <strain evidence="2 4">12-5202</strain>
        <strain evidence="1 3">12-5291</strain>
    </source>
</reference>
<accession>A0AB36JS38</accession>
<dbReference type="EMBL" id="MSPR01000004">
    <property type="protein sequence ID" value="ONK30317.1"/>
    <property type="molecule type" value="Genomic_DNA"/>
</dbReference>
<keyword evidence="4" id="KW-1185">Reference proteome</keyword>
<evidence type="ECO:0000313" key="3">
    <source>
        <dbReference type="Proteomes" id="UP000188600"/>
    </source>
</evidence>
<name>A0AB36JS38_9STRE</name>
<dbReference type="AlphaFoldDB" id="A0AB36JS38"/>
<evidence type="ECO:0000313" key="4">
    <source>
        <dbReference type="Proteomes" id="UP000188946"/>
    </source>
</evidence>
<proteinExistence type="predicted"/>
<dbReference type="Proteomes" id="UP000188600">
    <property type="component" value="Unassembled WGS sequence"/>
</dbReference>
<organism evidence="1 3">
    <name type="scientific">Streptococcus azizii</name>
    <dbReference type="NCBI Taxonomy" id="1579424"/>
    <lineage>
        <taxon>Bacteria</taxon>
        <taxon>Bacillati</taxon>
        <taxon>Bacillota</taxon>
        <taxon>Bacilli</taxon>
        <taxon>Lactobacillales</taxon>
        <taxon>Streptococcaceae</taxon>
        <taxon>Streptococcus</taxon>
    </lineage>
</organism>
<protein>
    <recommendedName>
        <fullName evidence="5">Peptidase M26 C-terminal domain-containing protein</fullName>
    </recommendedName>
</protein>
<sequence length="66" mass="7875">MMVLFAGKHLYSHVDFDEYMRSVRNHKDGFWLKLSNFMADHAVGFRRMEAIKETEEKGWDVHGKML</sequence>
<gene>
    <name evidence="2" type="ORF">BVE84_03485</name>
    <name evidence="1" type="ORF">BVE86_02765</name>
</gene>
<evidence type="ECO:0000313" key="2">
    <source>
        <dbReference type="EMBL" id="ONK30317.1"/>
    </source>
</evidence>
<comment type="caution">
    <text evidence="1">The sequence shown here is derived from an EMBL/GenBank/DDBJ whole genome shotgun (WGS) entry which is preliminary data.</text>
</comment>